<feature type="compositionally biased region" description="Basic residues" evidence="1">
    <location>
        <begin position="1"/>
        <end position="19"/>
    </location>
</feature>
<gene>
    <name evidence="2" type="ORF">EVAR_45284_1</name>
</gene>
<dbReference type="AlphaFoldDB" id="A0A4C1YAB1"/>
<organism evidence="2 3">
    <name type="scientific">Eumeta variegata</name>
    <name type="common">Bagworm moth</name>
    <name type="synonym">Eumeta japonica</name>
    <dbReference type="NCBI Taxonomy" id="151549"/>
    <lineage>
        <taxon>Eukaryota</taxon>
        <taxon>Metazoa</taxon>
        <taxon>Ecdysozoa</taxon>
        <taxon>Arthropoda</taxon>
        <taxon>Hexapoda</taxon>
        <taxon>Insecta</taxon>
        <taxon>Pterygota</taxon>
        <taxon>Neoptera</taxon>
        <taxon>Endopterygota</taxon>
        <taxon>Lepidoptera</taxon>
        <taxon>Glossata</taxon>
        <taxon>Ditrysia</taxon>
        <taxon>Tineoidea</taxon>
        <taxon>Psychidae</taxon>
        <taxon>Oiketicinae</taxon>
        <taxon>Eumeta</taxon>
    </lineage>
</organism>
<dbReference type="EMBL" id="BGZK01001128">
    <property type="protein sequence ID" value="GBP71970.1"/>
    <property type="molecule type" value="Genomic_DNA"/>
</dbReference>
<comment type="caution">
    <text evidence="2">The sequence shown here is derived from an EMBL/GenBank/DDBJ whole genome shotgun (WGS) entry which is preliminary data.</text>
</comment>
<evidence type="ECO:0000256" key="1">
    <source>
        <dbReference type="SAM" id="MobiDB-lite"/>
    </source>
</evidence>
<evidence type="ECO:0000313" key="2">
    <source>
        <dbReference type="EMBL" id="GBP71970.1"/>
    </source>
</evidence>
<keyword evidence="3" id="KW-1185">Reference proteome</keyword>
<evidence type="ECO:0000313" key="3">
    <source>
        <dbReference type="Proteomes" id="UP000299102"/>
    </source>
</evidence>
<feature type="region of interest" description="Disordered" evidence="1">
    <location>
        <begin position="1"/>
        <end position="32"/>
    </location>
</feature>
<proteinExistence type="predicted"/>
<accession>A0A4C1YAB1</accession>
<sequence>MPAKVKRSKIRKKDARKHSYSLGGRNGKSAASRVPTISAFKLAGYTAPGKIQRECHSGKSLVINHYGKIDKFVQRRALKWDGGLTSGDFPAIHLPREISRLSREKRKKNVNRKWALMDREKYRSRRFEKRDNNEEILSGERECG</sequence>
<protein>
    <submittedName>
        <fullName evidence="2">Uncharacterized protein</fullName>
    </submittedName>
</protein>
<reference evidence="2 3" key="1">
    <citation type="journal article" date="2019" name="Commun. Biol.">
        <title>The bagworm genome reveals a unique fibroin gene that provides high tensile strength.</title>
        <authorList>
            <person name="Kono N."/>
            <person name="Nakamura H."/>
            <person name="Ohtoshi R."/>
            <person name="Tomita M."/>
            <person name="Numata K."/>
            <person name="Arakawa K."/>
        </authorList>
    </citation>
    <scope>NUCLEOTIDE SEQUENCE [LARGE SCALE GENOMIC DNA]</scope>
</reference>
<name>A0A4C1YAB1_EUMVA</name>
<dbReference type="Proteomes" id="UP000299102">
    <property type="component" value="Unassembled WGS sequence"/>
</dbReference>